<dbReference type="PANTHER" id="PTHR23194:SF3">
    <property type="entry name" value="PYGOPUS HOMOLOG 1"/>
    <property type="match status" value="1"/>
</dbReference>
<dbReference type="STRING" id="8496.A0A151M9R2"/>
<evidence type="ECO:0000256" key="1">
    <source>
        <dbReference type="ARBA" id="ARBA00004123"/>
    </source>
</evidence>
<accession>A0A151M9R2</accession>
<name>A0A151M9R2_ALLMI</name>
<gene>
    <name evidence="6" type="ORF">Y1Q_0001505</name>
</gene>
<feature type="compositionally biased region" description="Gly residues" evidence="5">
    <location>
        <begin position="18"/>
        <end position="30"/>
    </location>
</feature>
<dbReference type="GO" id="GO:0005634">
    <property type="term" value="C:nucleus"/>
    <property type="evidence" value="ECO:0007669"/>
    <property type="project" value="UniProtKB-SubCell"/>
</dbReference>
<reference evidence="6 7" key="1">
    <citation type="journal article" date="2012" name="Genome Biol.">
        <title>Sequencing three crocodilian genomes to illuminate the evolution of archosaurs and amniotes.</title>
        <authorList>
            <person name="St John J.A."/>
            <person name="Braun E.L."/>
            <person name="Isberg S.R."/>
            <person name="Miles L.G."/>
            <person name="Chong A.Y."/>
            <person name="Gongora J."/>
            <person name="Dalzell P."/>
            <person name="Moran C."/>
            <person name="Bed'hom B."/>
            <person name="Abzhanov A."/>
            <person name="Burgess S.C."/>
            <person name="Cooksey A.M."/>
            <person name="Castoe T.A."/>
            <person name="Crawford N.G."/>
            <person name="Densmore L.D."/>
            <person name="Drew J.C."/>
            <person name="Edwards S.V."/>
            <person name="Faircloth B.C."/>
            <person name="Fujita M.K."/>
            <person name="Greenwold M.J."/>
            <person name="Hoffmann F.G."/>
            <person name="Howard J.M."/>
            <person name="Iguchi T."/>
            <person name="Janes D.E."/>
            <person name="Khan S.Y."/>
            <person name="Kohno S."/>
            <person name="de Koning A.J."/>
            <person name="Lance S.L."/>
            <person name="McCarthy F.M."/>
            <person name="McCormack J.E."/>
            <person name="Merchant M.E."/>
            <person name="Peterson D.G."/>
            <person name="Pollock D.D."/>
            <person name="Pourmand N."/>
            <person name="Raney B.J."/>
            <person name="Roessler K.A."/>
            <person name="Sanford J.R."/>
            <person name="Sawyer R.H."/>
            <person name="Schmidt C.J."/>
            <person name="Triplett E.W."/>
            <person name="Tuberville T.D."/>
            <person name="Venegas-Anaya M."/>
            <person name="Howard J.T."/>
            <person name="Jarvis E.D."/>
            <person name="Guillette L.J.Jr."/>
            <person name="Glenn T.C."/>
            <person name="Green R.E."/>
            <person name="Ray D.A."/>
        </authorList>
    </citation>
    <scope>NUCLEOTIDE SEQUENCE [LARGE SCALE GENOMIC DNA]</scope>
    <source>
        <strain evidence="6">KSC_2009_1</strain>
    </source>
</reference>
<dbReference type="eggNOG" id="ENOG502QTIZ">
    <property type="taxonomic scope" value="Eukaryota"/>
</dbReference>
<dbReference type="InterPro" id="IPR052475">
    <property type="entry name" value="Wnt_Signal_Transd_Protein"/>
</dbReference>
<evidence type="ECO:0000256" key="5">
    <source>
        <dbReference type="SAM" id="MobiDB-lite"/>
    </source>
</evidence>
<keyword evidence="3" id="KW-0539">Nucleus</keyword>
<evidence type="ECO:0000313" key="6">
    <source>
        <dbReference type="EMBL" id="KYO21242.1"/>
    </source>
</evidence>
<dbReference type="PANTHER" id="PTHR23194">
    <property type="entry name" value="PYGOPUS"/>
    <property type="match status" value="1"/>
</dbReference>
<dbReference type="GO" id="GO:0007289">
    <property type="term" value="P:spermatid nucleus differentiation"/>
    <property type="evidence" value="ECO:0007669"/>
    <property type="project" value="TreeGrafter"/>
</dbReference>
<dbReference type="EMBL" id="AKHW03006295">
    <property type="protein sequence ID" value="KYO21242.1"/>
    <property type="molecule type" value="Genomic_DNA"/>
</dbReference>
<comment type="function">
    <text evidence="4">Involved in signal transduction through the Wnt pathway.</text>
</comment>
<dbReference type="GO" id="GO:0001822">
    <property type="term" value="P:kidney development"/>
    <property type="evidence" value="ECO:0007669"/>
    <property type="project" value="TreeGrafter"/>
</dbReference>
<dbReference type="Proteomes" id="UP000050525">
    <property type="component" value="Unassembled WGS sequence"/>
</dbReference>
<feature type="region of interest" description="Disordered" evidence="5">
    <location>
        <begin position="1"/>
        <end position="77"/>
    </location>
</feature>
<feature type="compositionally biased region" description="Basic and acidic residues" evidence="5">
    <location>
        <begin position="1"/>
        <end position="11"/>
    </location>
</feature>
<comment type="caution">
    <text evidence="6">The sequence shown here is derived from an EMBL/GenBank/DDBJ whole genome shotgun (WGS) entry which is preliminary data.</text>
</comment>
<evidence type="ECO:0000256" key="3">
    <source>
        <dbReference type="ARBA" id="ARBA00023242"/>
    </source>
</evidence>
<dbReference type="GO" id="GO:0016055">
    <property type="term" value="P:Wnt signaling pathway"/>
    <property type="evidence" value="ECO:0007669"/>
    <property type="project" value="UniProtKB-KW"/>
</dbReference>
<sequence>MSAEQEKDPVALKRSRGGDSGLDGLGGPGVQLGSPDKKKRKSNTQGSSFPPPSEYAPPPNPSSDHLVAANPFDDNYNTTCFDVVEEKLQP</sequence>
<organism evidence="6 7">
    <name type="scientific">Alligator mississippiensis</name>
    <name type="common">American alligator</name>
    <dbReference type="NCBI Taxonomy" id="8496"/>
    <lineage>
        <taxon>Eukaryota</taxon>
        <taxon>Metazoa</taxon>
        <taxon>Chordata</taxon>
        <taxon>Craniata</taxon>
        <taxon>Vertebrata</taxon>
        <taxon>Euteleostomi</taxon>
        <taxon>Archelosauria</taxon>
        <taxon>Archosauria</taxon>
        <taxon>Crocodylia</taxon>
        <taxon>Alligatoridae</taxon>
        <taxon>Alligatorinae</taxon>
        <taxon>Alligator</taxon>
    </lineage>
</organism>
<evidence type="ECO:0000256" key="2">
    <source>
        <dbReference type="ARBA" id="ARBA00022687"/>
    </source>
</evidence>
<keyword evidence="2" id="KW-0879">Wnt signaling pathway</keyword>
<evidence type="ECO:0000256" key="4">
    <source>
        <dbReference type="ARBA" id="ARBA00037400"/>
    </source>
</evidence>
<keyword evidence="7" id="KW-1185">Reference proteome</keyword>
<feature type="compositionally biased region" description="Pro residues" evidence="5">
    <location>
        <begin position="49"/>
        <end position="61"/>
    </location>
</feature>
<proteinExistence type="predicted"/>
<comment type="subcellular location">
    <subcellularLocation>
        <location evidence="1">Nucleus</location>
    </subcellularLocation>
</comment>
<evidence type="ECO:0000313" key="7">
    <source>
        <dbReference type="Proteomes" id="UP000050525"/>
    </source>
</evidence>
<protein>
    <submittedName>
        <fullName evidence="6">Uncharacterized protein</fullName>
    </submittedName>
</protein>
<dbReference type="AlphaFoldDB" id="A0A151M9R2"/>